<feature type="domain" description="PiggyBac transposable element-derived protein" evidence="1">
    <location>
        <begin position="109"/>
        <end position="371"/>
    </location>
</feature>
<name>A0ABD2BG93_VESSQ</name>
<protein>
    <submittedName>
        <fullName evidence="2">PiggyBac transposable element-derived protein 4 isoform X1</fullName>
    </submittedName>
</protein>
<evidence type="ECO:0000313" key="2">
    <source>
        <dbReference type="EMBL" id="KAL2731768.1"/>
    </source>
</evidence>
<evidence type="ECO:0000313" key="3">
    <source>
        <dbReference type="Proteomes" id="UP001607302"/>
    </source>
</evidence>
<sequence>MNTNCKRRRGNCYSIENESNDMYDKSSESDSDTTVNNIYTRKKAIFICLTKVPSTSESEDDNIEDPLPSTFFHNIQWTMENAELTFHNFNISNSVLQTEDINFSSVILDYFESFFSPDLVGFIVDKANNDMRNVKIGTSVDKLYSFLACTLLMSRNKKLRLGEYWSRNKLLKTDIFSEIMCRDRYFVLLKILYFSDNNQNSSDRLQKISSVSSRIQKSFKDLFYSFQNLCIDESLLLYKGRLSFKQYMPAKRSRFGIKTYVLCDCKIGYVLDIIVYTGSDPYVTENMENIGKTGNIVLTTFEIVLGKSSPALFNLLHANVTNACGTVKRRRKGIPVMNRKLEKGEVDFRTSNNLLALKWRDKRDILMLSTY</sequence>
<dbReference type="InterPro" id="IPR029526">
    <property type="entry name" value="PGBD"/>
</dbReference>
<organism evidence="2 3">
    <name type="scientific">Vespula squamosa</name>
    <name type="common">Southern yellow jacket</name>
    <name type="synonym">Wasp</name>
    <dbReference type="NCBI Taxonomy" id="30214"/>
    <lineage>
        <taxon>Eukaryota</taxon>
        <taxon>Metazoa</taxon>
        <taxon>Ecdysozoa</taxon>
        <taxon>Arthropoda</taxon>
        <taxon>Hexapoda</taxon>
        <taxon>Insecta</taxon>
        <taxon>Pterygota</taxon>
        <taxon>Neoptera</taxon>
        <taxon>Endopterygota</taxon>
        <taxon>Hymenoptera</taxon>
        <taxon>Apocrita</taxon>
        <taxon>Aculeata</taxon>
        <taxon>Vespoidea</taxon>
        <taxon>Vespidae</taxon>
        <taxon>Vespinae</taxon>
        <taxon>Vespula</taxon>
    </lineage>
</organism>
<keyword evidence="3" id="KW-1185">Reference proteome</keyword>
<reference evidence="2 3" key="1">
    <citation type="journal article" date="2024" name="Ann. Entomol. Soc. Am.">
        <title>Genomic analyses of the southern and eastern yellowjacket wasps (Hymenoptera: Vespidae) reveal evolutionary signatures of social life.</title>
        <authorList>
            <person name="Catto M.A."/>
            <person name="Caine P.B."/>
            <person name="Orr S.E."/>
            <person name="Hunt B.G."/>
            <person name="Goodisman M.A.D."/>
        </authorList>
    </citation>
    <scope>NUCLEOTIDE SEQUENCE [LARGE SCALE GENOMIC DNA]</scope>
    <source>
        <strain evidence="2">233</strain>
        <tissue evidence="2">Head and thorax</tissue>
    </source>
</reference>
<dbReference type="AlphaFoldDB" id="A0ABD2BG93"/>
<accession>A0ABD2BG93</accession>
<dbReference type="PANTHER" id="PTHR46599:SF3">
    <property type="entry name" value="PIGGYBAC TRANSPOSABLE ELEMENT-DERIVED PROTEIN 4"/>
    <property type="match status" value="1"/>
</dbReference>
<gene>
    <name evidence="2" type="ORF">V1478_004456</name>
</gene>
<dbReference type="EMBL" id="JAUDFV010000102">
    <property type="protein sequence ID" value="KAL2731768.1"/>
    <property type="molecule type" value="Genomic_DNA"/>
</dbReference>
<proteinExistence type="predicted"/>
<dbReference type="Pfam" id="PF13843">
    <property type="entry name" value="DDE_Tnp_1_7"/>
    <property type="match status" value="1"/>
</dbReference>
<dbReference type="PANTHER" id="PTHR46599">
    <property type="entry name" value="PIGGYBAC TRANSPOSABLE ELEMENT-DERIVED PROTEIN 4"/>
    <property type="match status" value="1"/>
</dbReference>
<dbReference type="Proteomes" id="UP001607302">
    <property type="component" value="Unassembled WGS sequence"/>
</dbReference>
<evidence type="ECO:0000259" key="1">
    <source>
        <dbReference type="Pfam" id="PF13843"/>
    </source>
</evidence>
<comment type="caution">
    <text evidence="2">The sequence shown here is derived from an EMBL/GenBank/DDBJ whole genome shotgun (WGS) entry which is preliminary data.</text>
</comment>